<dbReference type="SMART" id="SM00369">
    <property type="entry name" value="LRR_TYP"/>
    <property type="match status" value="7"/>
</dbReference>
<sequence length="397" mass="44938">MLQTLFAAYNNITFCPPLIGFKSELRVNLSFNLLESMPQLGSDVESFAADRNKITRIDKELPKNSKLTILSLRLNKLENVPQGISNLPLLTMLLLGGNQIKTISSEIGMLTSLRTLDLSLNMLDHVPGCLQYLRELNKLSLAFNRIKHIPAWLFILPLLKILILSGNRIEELPTEEEVGSAMLQAQNAGNTESKTLNANQQQQQNKGNQNNCKSSQGQNLIINQNQNQNYIQNQQKSNSQSKIPQTRSSTFMDSNFAPQTDSNHKITPSLAESGNIQASPLVHVALSSNRLTQFPSVLLRFTSLAQLFMAHNAISEVPIKLFHLLPQIVRLDLSFNKIRDISQIEMPMHIRAVFFDFSHNRISQLPERVEKMELRMRSLDIKENEEIQAAKEQMEKQ</sequence>
<dbReference type="PANTHER" id="PTHR48051">
    <property type="match status" value="1"/>
</dbReference>
<name>A0A5J4VEM6_9EUKA</name>
<dbReference type="Pfam" id="PF13855">
    <property type="entry name" value="LRR_8"/>
    <property type="match status" value="2"/>
</dbReference>
<comment type="caution">
    <text evidence="4">The sequence shown here is derived from an EMBL/GenBank/DDBJ whole genome shotgun (WGS) entry which is preliminary data.</text>
</comment>
<dbReference type="PANTHER" id="PTHR48051:SF1">
    <property type="entry name" value="RAS SUPPRESSOR PROTEIN 1"/>
    <property type="match status" value="1"/>
</dbReference>
<dbReference type="GO" id="GO:0005737">
    <property type="term" value="C:cytoplasm"/>
    <property type="evidence" value="ECO:0007669"/>
    <property type="project" value="TreeGrafter"/>
</dbReference>
<evidence type="ECO:0000313" key="4">
    <source>
        <dbReference type="EMBL" id="KAA6380885.1"/>
    </source>
</evidence>
<dbReference type="InterPro" id="IPR003591">
    <property type="entry name" value="Leu-rich_rpt_typical-subtyp"/>
</dbReference>
<dbReference type="SUPFAM" id="SSF52058">
    <property type="entry name" value="L domain-like"/>
    <property type="match status" value="1"/>
</dbReference>
<evidence type="ECO:0000256" key="1">
    <source>
        <dbReference type="ARBA" id="ARBA00022614"/>
    </source>
</evidence>
<keyword evidence="2" id="KW-0677">Repeat</keyword>
<dbReference type="EMBL" id="SNRW01007662">
    <property type="protein sequence ID" value="KAA6380885.1"/>
    <property type="molecule type" value="Genomic_DNA"/>
</dbReference>
<feature type="compositionally biased region" description="Low complexity" evidence="3">
    <location>
        <begin position="197"/>
        <end position="215"/>
    </location>
</feature>
<reference evidence="4 5" key="1">
    <citation type="submission" date="2019-03" db="EMBL/GenBank/DDBJ databases">
        <title>Single cell metagenomics reveals metabolic interactions within the superorganism composed of flagellate Streblomastix strix and complex community of Bacteroidetes bacteria on its surface.</title>
        <authorList>
            <person name="Treitli S.C."/>
            <person name="Kolisko M."/>
            <person name="Husnik F."/>
            <person name="Keeling P."/>
            <person name="Hampl V."/>
        </authorList>
    </citation>
    <scope>NUCLEOTIDE SEQUENCE [LARGE SCALE GENOMIC DNA]</scope>
    <source>
        <strain evidence="4">ST1C</strain>
    </source>
</reference>
<keyword evidence="1" id="KW-0433">Leucine-rich repeat</keyword>
<protein>
    <submittedName>
        <fullName evidence="4">Uncharacterized protein</fullName>
    </submittedName>
</protein>
<dbReference type="InterPro" id="IPR050216">
    <property type="entry name" value="LRR_domain-containing"/>
</dbReference>
<dbReference type="PROSITE" id="PS51450">
    <property type="entry name" value="LRR"/>
    <property type="match status" value="2"/>
</dbReference>
<dbReference type="InterPro" id="IPR001611">
    <property type="entry name" value="Leu-rich_rpt"/>
</dbReference>
<dbReference type="AlphaFoldDB" id="A0A5J4VEM6"/>
<feature type="compositionally biased region" description="Polar residues" evidence="3">
    <location>
        <begin position="246"/>
        <end position="261"/>
    </location>
</feature>
<feature type="region of interest" description="Disordered" evidence="3">
    <location>
        <begin position="233"/>
        <end position="261"/>
    </location>
</feature>
<evidence type="ECO:0000313" key="5">
    <source>
        <dbReference type="Proteomes" id="UP000324800"/>
    </source>
</evidence>
<feature type="region of interest" description="Disordered" evidence="3">
    <location>
        <begin position="192"/>
        <end position="215"/>
    </location>
</feature>
<dbReference type="Gene3D" id="3.80.10.10">
    <property type="entry name" value="Ribonuclease Inhibitor"/>
    <property type="match status" value="3"/>
</dbReference>
<gene>
    <name evidence="4" type="ORF">EZS28_023589</name>
</gene>
<evidence type="ECO:0000256" key="2">
    <source>
        <dbReference type="ARBA" id="ARBA00022737"/>
    </source>
</evidence>
<proteinExistence type="predicted"/>
<evidence type="ECO:0000256" key="3">
    <source>
        <dbReference type="SAM" id="MobiDB-lite"/>
    </source>
</evidence>
<dbReference type="InterPro" id="IPR032675">
    <property type="entry name" value="LRR_dom_sf"/>
</dbReference>
<dbReference type="Proteomes" id="UP000324800">
    <property type="component" value="Unassembled WGS sequence"/>
</dbReference>
<feature type="compositionally biased region" description="Low complexity" evidence="3">
    <location>
        <begin position="233"/>
        <end position="245"/>
    </location>
</feature>
<dbReference type="OrthoDB" id="676979at2759"/>
<accession>A0A5J4VEM6</accession>
<organism evidence="4 5">
    <name type="scientific">Streblomastix strix</name>
    <dbReference type="NCBI Taxonomy" id="222440"/>
    <lineage>
        <taxon>Eukaryota</taxon>
        <taxon>Metamonada</taxon>
        <taxon>Preaxostyla</taxon>
        <taxon>Oxymonadida</taxon>
        <taxon>Streblomastigidae</taxon>
        <taxon>Streblomastix</taxon>
    </lineage>
</organism>